<dbReference type="AlphaFoldDB" id="A0A7W8HC03"/>
<keyword evidence="2" id="KW-1185">Reference proteome</keyword>
<organism evidence="1 2">
    <name type="scientific">Catenibacillus scindens</name>
    <dbReference type="NCBI Taxonomy" id="673271"/>
    <lineage>
        <taxon>Bacteria</taxon>
        <taxon>Bacillati</taxon>
        <taxon>Bacillota</taxon>
        <taxon>Clostridia</taxon>
        <taxon>Lachnospirales</taxon>
        <taxon>Lachnospiraceae</taxon>
        <taxon>Catenibacillus</taxon>
    </lineage>
</organism>
<evidence type="ECO:0000313" key="1">
    <source>
        <dbReference type="EMBL" id="MBB5265588.1"/>
    </source>
</evidence>
<gene>
    <name evidence="1" type="ORF">HNP82_002734</name>
</gene>
<comment type="caution">
    <text evidence="1">The sequence shown here is derived from an EMBL/GenBank/DDBJ whole genome shotgun (WGS) entry which is preliminary data.</text>
</comment>
<sequence length="46" mass="5777">MARREKTLFEIDKFEKYLFYEAHTYTQSEFEENFIHPMELEEKEAQ</sequence>
<dbReference type="RefSeq" id="WP_183775560.1">
    <property type="nucleotide sequence ID" value="NZ_CAWVEG010000217.1"/>
</dbReference>
<evidence type="ECO:0000313" key="2">
    <source>
        <dbReference type="Proteomes" id="UP000543642"/>
    </source>
</evidence>
<dbReference type="EMBL" id="JACHFW010000012">
    <property type="protein sequence ID" value="MBB5265588.1"/>
    <property type="molecule type" value="Genomic_DNA"/>
</dbReference>
<accession>A0A7W8HC03</accession>
<name>A0A7W8HC03_9FIRM</name>
<dbReference type="Proteomes" id="UP000543642">
    <property type="component" value="Unassembled WGS sequence"/>
</dbReference>
<reference evidence="1 2" key="1">
    <citation type="submission" date="2020-08" db="EMBL/GenBank/DDBJ databases">
        <title>Genomic Encyclopedia of Type Strains, Phase IV (KMG-IV): sequencing the most valuable type-strain genomes for metagenomic binning, comparative biology and taxonomic classification.</title>
        <authorList>
            <person name="Goeker M."/>
        </authorList>
    </citation>
    <scope>NUCLEOTIDE SEQUENCE [LARGE SCALE GENOMIC DNA]</scope>
    <source>
        <strain evidence="1 2">DSM 106146</strain>
    </source>
</reference>
<protein>
    <submittedName>
        <fullName evidence="1">Tfp pilus assembly protein PilP</fullName>
    </submittedName>
</protein>
<proteinExistence type="predicted"/>